<evidence type="ECO:0000256" key="3">
    <source>
        <dbReference type="ARBA" id="ARBA00022801"/>
    </source>
</evidence>
<dbReference type="Gene3D" id="3.30.1120.10">
    <property type="match status" value="1"/>
</dbReference>
<organism evidence="6 7">
    <name type="scientific">Mycobacterium spongiae</name>
    <dbReference type="NCBI Taxonomy" id="886343"/>
    <lineage>
        <taxon>Bacteria</taxon>
        <taxon>Bacillati</taxon>
        <taxon>Actinomycetota</taxon>
        <taxon>Actinomycetes</taxon>
        <taxon>Mycobacteriales</taxon>
        <taxon>Mycobacteriaceae</taxon>
        <taxon>Mycobacterium</taxon>
    </lineage>
</organism>
<dbReference type="PANTHER" id="PTHR42693:SF43">
    <property type="entry name" value="BLL2667 PROTEIN"/>
    <property type="match status" value="1"/>
</dbReference>
<dbReference type="Pfam" id="PF00884">
    <property type="entry name" value="Sulfatase"/>
    <property type="match status" value="1"/>
</dbReference>
<dbReference type="KEGG" id="mspg:F6B93_06510"/>
<keyword evidence="4" id="KW-0106">Calcium</keyword>
<dbReference type="SUPFAM" id="SSF53649">
    <property type="entry name" value="Alkaline phosphatase-like"/>
    <property type="match status" value="1"/>
</dbReference>
<dbReference type="InterPro" id="IPR050738">
    <property type="entry name" value="Sulfatase"/>
</dbReference>
<dbReference type="Proteomes" id="UP000682202">
    <property type="component" value="Chromosome"/>
</dbReference>
<keyword evidence="2" id="KW-0479">Metal-binding</keyword>
<keyword evidence="7" id="KW-1185">Reference proteome</keyword>
<dbReference type="PROSITE" id="PS00523">
    <property type="entry name" value="SULFATASE_1"/>
    <property type="match status" value="1"/>
</dbReference>
<feature type="domain" description="Sulfatase N-terminal" evidence="5">
    <location>
        <begin position="46"/>
        <end position="459"/>
    </location>
</feature>
<dbReference type="InterPro" id="IPR017850">
    <property type="entry name" value="Alkaline_phosphatase_core_sf"/>
</dbReference>
<evidence type="ECO:0000259" key="5">
    <source>
        <dbReference type="Pfam" id="PF00884"/>
    </source>
</evidence>
<evidence type="ECO:0000256" key="1">
    <source>
        <dbReference type="ARBA" id="ARBA00008779"/>
    </source>
</evidence>
<dbReference type="RefSeq" id="WP_211698358.1">
    <property type="nucleotide sequence ID" value="NZ_CP046600.1"/>
</dbReference>
<keyword evidence="3 6" id="KW-0378">Hydrolase</keyword>
<sequence>MPQLPEHSGRHVLPIPDVPAKGKIALDAREAEFPAYQPLRPPAGAPNVVIVLIDDMGAGAPSAVGGPCRMPAMERIAQRGLTYNRFHTTALCSPTRQALLTGRNHHSAGMGSVCEVATGAPGNDSVRPNTVATVAEILRLNGYSTAAFGKMHQTPTWEVSASGPFDRWPTGDGFERFFGFVGGETNQWAPTLYEGTSPVEPWGTAADGYHFSEDMVDKAIAHVRNLHTMTPDKPFFLYVSFGATHAPHHVPADYIERYRGRFDRGWDAVRDETLAAMKQCGIVPEDTELTARPEGVVAWEDLDDTQRAVYARLMETYAGFAEHTDAQVGRLVDALEEIGGGDDTLFVYIAGDNGASAEGGLDGTFNELMALNAIPQSLDDVRSRIDDVGGPMAFNHYPVGWAHAMNCPYQYTKQVASHFGGTRNSMALAWPAKIRDAGGVRPQFTHVIDVVPTILEAAGLPEPSTVNGVAQKPIQGTSMVYTFDDSNAADRHLTQYFEMFGNRGIYHEGWTAVTRHSLPWITRQRPSFDADEWELYDTANDWSQARDLSAEMPDKLRRLQELFLIEASKYDVFPLDDRSYERFNASIAGRPDLPGDRTTMTFYPGMDHLMENTVLNVKNRSHTITAEIEVTDGATDGVLIAQGGRFAGWSLYVKESRLRYAYNWFDSQYTTIESTEPLPRGVVHVRYHFAFDGGQPGAGGVGRLYITDRLVGEGRIERTVPYVFSADETLDIGRDLALPVTSDYPEGHANAFQGTLGWVRIDLDDDDLSHQEPEDNKYHRIMSRQ</sequence>
<protein>
    <submittedName>
        <fullName evidence="6">Sulfatase-like hydrolase/transferase</fullName>
    </submittedName>
</protein>
<accession>A0A975PW38</accession>
<dbReference type="CDD" id="cd16025">
    <property type="entry name" value="PAS_like"/>
    <property type="match status" value="1"/>
</dbReference>
<evidence type="ECO:0000256" key="2">
    <source>
        <dbReference type="ARBA" id="ARBA00022723"/>
    </source>
</evidence>
<evidence type="ECO:0000256" key="4">
    <source>
        <dbReference type="ARBA" id="ARBA00022837"/>
    </source>
</evidence>
<proteinExistence type="inferred from homology"/>
<dbReference type="AlphaFoldDB" id="A0A975PW38"/>
<evidence type="ECO:0000313" key="7">
    <source>
        <dbReference type="Proteomes" id="UP000682202"/>
    </source>
</evidence>
<dbReference type="GO" id="GO:0046872">
    <property type="term" value="F:metal ion binding"/>
    <property type="evidence" value="ECO:0007669"/>
    <property type="project" value="UniProtKB-KW"/>
</dbReference>
<dbReference type="PANTHER" id="PTHR42693">
    <property type="entry name" value="ARYLSULFATASE FAMILY MEMBER"/>
    <property type="match status" value="1"/>
</dbReference>
<dbReference type="InterPro" id="IPR000917">
    <property type="entry name" value="Sulfatase_N"/>
</dbReference>
<evidence type="ECO:0000313" key="6">
    <source>
        <dbReference type="EMBL" id="QUR66791.1"/>
    </source>
</evidence>
<dbReference type="Gene3D" id="3.40.720.10">
    <property type="entry name" value="Alkaline Phosphatase, subunit A"/>
    <property type="match status" value="1"/>
</dbReference>
<comment type="similarity">
    <text evidence="1">Belongs to the sulfatase family.</text>
</comment>
<reference evidence="6" key="1">
    <citation type="submission" date="2019-12" db="EMBL/GenBank/DDBJ databases">
        <title>Mycobacterium spongiae sp. nov.</title>
        <authorList>
            <person name="Stinear T."/>
        </authorList>
    </citation>
    <scope>NUCLEOTIDE SEQUENCE</scope>
    <source>
        <strain evidence="6">FSD4b-SM</strain>
    </source>
</reference>
<dbReference type="EMBL" id="CP046600">
    <property type="protein sequence ID" value="QUR66791.1"/>
    <property type="molecule type" value="Genomic_DNA"/>
</dbReference>
<name>A0A975PW38_9MYCO</name>
<dbReference type="GO" id="GO:0016787">
    <property type="term" value="F:hydrolase activity"/>
    <property type="evidence" value="ECO:0007669"/>
    <property type="project" value="UniProtKB-KW"/>
</dbReference>
<gene>
    <name evidence="6" type="ORF">F6B93_06510</name>
</gene>
<dbReference type="InterPro" id="IPR024607">
    <property type="entry name" value="Sulfatase_CS"/>
</dbReference>